<organism evidence="3 4">
    <name type="scientific">Parasponia andersonii</name>
    <name type="common">Sponia andersonii</name>
    <dbReference type="NCBI Taxonomy" id="3476"/>
    <lineage>
        <taxon>Eukaryota</taxon>
        <taxon>Viridiplantae</taxon>
        <taxon>Streptophyta</taxon>
        <taxon>Embryophyta</taxon>
        <taxon>Tracheophyta</taxon>
        <taxon>Spermatophyta</taxon>
        <taxon>Magnoliopsida</taxon>
        <taxon>eudicotyledons</taxon>
        <taxon>Gunneridae</taxon>
        <taxon>Pentapetalae</taxon>
        <taxon>rosids</taxon>
        <taxon>fabids</taxon>
        <taxon>Rosales</taxon>
        <taxon>Cannabaceae</taxon>
        <taxon>Parasponia</taxon>
    </lineage>
</organism>
<dbReference type="EMBL" id="JXTB01000913">
    <property type="protein sequence ID" value="PON31860.1"/>
    <property type="molecule type" value="Genomic_DNA"/>
</dbReference>
<evidence type="ECO:0000256" key="1">
    <source>
        <dbReference type="SAM" id="Coils"/>
    </source>
</evidence>
<dbReference type="Proteomes" id="UP000237105">
    <property type="component" value="Unassembled WGS sequence"/>
</dbReference>
<feature type="coiled-coil region" evidence="1">
    <location>
        <begin position="30"/>
        <end position="57"/>
    </location>
</feature>
<feature type="compositionally biased region" description="Basic and acidic residues" evidence="2">
    <location>
        <begin position="79"/>
        <end position="89"/>
    </location>
</feature>
<dbReference type="AlphaFoldDB" id="A0A2P5A5Q1"/>
<feature type="compositionally biased region" description="Polar residues" evidence="2">
    <location>
        <begin position="106"/>
        <end position="117"/>
    </location>
</feature>
<sequence>MTLSRITTRSTRPNVKGSSQEVQPGLEQKLDQMLATLAEANRKAEIAHKAILGLKDEIVEVRRDNARLEGLLASKARSGRREDFDEKAQQESGGQPPREVPAPSRLQMQGERQSQTKPFRVGAAVDGRH</sequence>
<reference evidence="4" key="1">
    <citation type="submission" date="2016-06" db="EMBL/GenBank/DDBJ databases">
        <title>Parallel loss of symbiosis genes in relatives of nitrogen-fixing non-legume Parasponia.</title>
        <authorList>
            <person name="Van Velzen R."/>
            <person name="Holmer R."/>
            <person name="Bu F."/>
            <person name="Rutten L."/>
            <person name="Van Zeijl A."/>
            <person name="Liu W."/>
            <person name="Santuari L."/>
            <person name="Cao Q."/>
            <person name="Sharma T."/>
            <person name="Shen D."/>
            <person name="Roswanjaya Y."/>
            <person name="Wardhani T."/>
            <person name="Kalhor M.S."/>
            <person name="Jansen J."/>
            <person name="Van den Hoogen J."/>
            <person name="Gungor B."/>
            <person name="Hartog M."/>
            <person name="Hontelez J."/>
            <person name="Verver J."/>
            <person name="Yang W.-C."/>
            <person name="Schijlen E."/>
            <person name="Repin R."/>
            <person name="Schilthuizen M."/>
            <person name="Schranz E."/>
            <person name="Heidstra R."/>
            <person name="Miyata K."/>
            <person name="Fedorova E."/>
            <person name="Kohlen W."/>
            <person name="Bisseling T."/>
            <person name="Smit S."/>
            <person name="Geurts R."/>
        </authorList>
    </citation>
    <scope>NUCLEOTIDE SEQUENCE [LARGE SCALE GENOMIC DNA]</scope>
    <source>
        <strain evidence="4">cv. WU1-14</strain>
    </source>
</reference>
<comment type="caution">
    <text evidence="3">The sequence shown here is derived from an EMBL/GenBank/DDBJ whole genome shotgun (WGS) entry which is preliminary data.</text>
</comment>
<evidence type="ECO:0000256" key="2">
    <source>
        <dbReference type="SAM" id="MobiDB-lite"/>
    </source>
</evidence>
<evidence type="ECO:0000313" key="4">
    <source>
        <dbReference type="Proteomes" id="UP000237105"/>
    </source>
</evidence>
<protein>
    <submittedName>
        <fullName evidence="3">Uncharacterized protein</fullName>
    </submittedName>
</protein>
<gene>
    <name evidence="3" type="ORF">PanWU01x14_366250</name>
</gene>
<name>A0A2P5A5Q1_PARAD</name>
<feature type="compositionally biased region" description="Polar residues" evidence="2">
    <location>
        <begin position="1"/>
        <end position="22"/>
    </location>
</feature>
<evidence type="ECO:0000313" key="3">
    <source>
        <dbReference type="EMBL" id="PON31860.1"/>
    </source>
</evidence>
<accession>A0A2P5A5Q1</accession>
<keyword evidence="4" id="KW-1185">Reference proteome</keyword>
<keyword evidence="1" id="KW-0175">Coiled coil</keyword>
<proteinExistence type="predicted"/>
<feature type="region of interest" description="Disordered" evidence="2">
    <location>
        <begin position="74"/>
        <end position="129"/>
    </location>
</feature>
<feature type="region of interest" description="Disordered" evidence="2">
    <location>
        <begin position="1"/>
        <end position="26"/>
    </location>
</feature>